<dbReference type="Pfam" id="PF13553">
    <property type="entry name" value="FIIND"/>
    <property type="match status" value="1"/>
</dbReference>
<dbReference type="Proteomes" id="UP000465112">
    <property type="component" value="Chromosome 16"/>
</dbReference>
<keyword evidence="3" id="KW-0399">Innate immunity</keyword>
<dbReference type="GO" id="GO:0005829">
    <property type="term" value="C:cytosol"/>
    <property type="evidence" value="ECO:0007669"/>
    <property type="project" value="UniProtKB-SubCell"/>
</dbReference>
<feature type="domain" description="CARD" evidence="7">
    <location>
        <begin position="323"/>
        <end position="401"/>
    </location>
</feature>
<keyword evidence="2" id="KW-0963">Cytoplasm</keyword>
<evidence type="ECO:0000256" key="3">
    <source>
        <dbReference type="ARBA" id="ARBA00022588"/>
    </source>
</evidence>
<dbReference type="InterPro" id="IPR025307">
    <property type="entry name" value="FIIND_dom"/>
</dbReference>
<dbReference type="SMART" id="SM00114">
    <property type="entry name" value="CARD"/>
    <property type="match status" value="1"/>
</dbReference>
<keyword evidence="10" id="KW-1185">Reference proteome</keyword>
<dbReference type="InterPro" id="IPR051249">
    <property type="entry name" value="NLRP_Inflammasome"/>
</dbReference>
<evidence type="ECO:0000256" key="2">
    <source>
        <dbReference type="ARBA" id="ARBA00022490"/>
    </source>
</evidence>
<dbReference type="GO" id="GO:0042981">
    <property type="term" value="P:regulation of apoptotic process"/>
    <property type="evidence" value="ECO:0007669"/>
    <property type="project" value="InterPro"/>
</dbReference>
<feature type="domain" description="FIIND" evidence="8">
    <location>
        <begin position="1"/>
        <end position="267"/>
    </location>
</feature>
<evidence type="ECO:0000256" key="1">
    <source>
        <dbReference type="ARBA" id="ARBA00004514"/>
    </source>
</evidence>
<dbReference type="Pfam" id="PF23679">
    <property type="entry name" value="UPA-FIIND"/>
    <property type="match status" value="1"/>
</dbReference>
<keyword evidence="5" id="KW-0395">Inflammatory response</keyword>
<dbReference type="GO" id="GO:0045087">
    <property type="term" value="P:innate immune response"/>
    <property type="evidence" value="ECO:0007669"/>
    <property type="project" value="UniProtKB-KW"/>
</dbReference>
<evidence type="ECO:0000313" key="9">
    <source>
        <dbReference type="EMBL" id="KAF1378111.1"/>
    </source>
</evidence>
<accession>A0A6A5DV03</accession>
<dbReference type="PROSITE" id="PS51830">
    <property type="entry name" value="FIIND"/>
    <property type="match status" value="1"/>
</dbReference>
<feature type="region of interest" description="Disordered" evidence="6">
    <location>
        <begin position="255"/>
        <end position="310"/>
    </location>
</feature>
<evidence type="ECO:0000256" key="5">
    <source>
        <dbReference type="ARBA" id="ARBA00023198"/>
    </source>
</evidence>
<evidence type="ECO:0000313" key="10">
    <source>
        <dbReference type="Proteomes" id="UP000465112"/>
    </source>
</evidence>
<evidence type="ECO:0008006" key="11">
    <source>
        <dbReference type="Google" id="ProtNLM"/>
    </source>
</evidence>
<dbReference type="PANTHER" id="PTHR46985">
    <property type="entry name" value="NACHT, LRR AND PYD DOMAINS-CONTAINING PROTEIN 1"/>
    <property type="match status" value="1"/>
</dbReference>
<proteinExistence type="predicted"/>
<dbReference type="EMBL" id="VHII01000016">
    <property type="protein sequence ID" value="KAF1378111.1"/>
    <property type="molecule type" value="Genomic_DNA"/>
</dbReference>
<sequence>MSSISLLSFQCDAGRFECSVSALRWVCEEKLSFRYQFCSWEEHRVRLSATTYMPAGPLLNITVTAGKMEEVHLPHWICVDHNSKMSDNFAVLHFDTCGDVWRKVSEVTRCHVKLLQPTFSLISVAFWRRIGFPVKVFYDVLIYMKKHQAALTLHVYLVPPDESRKQNLEKTENSCGSVRIIKPDPDRSMQLGDHYSLTTDKTDAMIQPSRRELRDDSNNSFEVFIRNADSDFLLRLESGKTTIWTCTIYKENYLSTDPTPGPSGANQQKNVPTEESYPTQESVPTEDSVLAEESYPTQESVPTEESYPTEESVPAEKKLFLVRTEFIGRVSDDVLNQLLDKLLEHRIINDGEMQSIRTKAKADKAREVIDTVRRKGTKPSSLLIAVLRELDLCLSKVLKLS</sequence>
<reference evidence="9 10" key="1">
    <citation type="submission" date="2019-06" db="EMBL/GenBank/DDBJ databases">
        <title>A chromosome-scale genome assembly of the European perch, Perca fluviatilis.</title>
        <authorList>
            <person name="Roques C."/>
            <person name="Zahm M."/>
            <person name="Cabau C."/>
            <person name="Klopp C."/>
            <person name="Bouchez O."/>
            <person name="Donnadieu C."/>
            <person name="Kuhl H."/>
            <person name="Gislard M."/>
            <person name="Guendouz S."/>
            <person name="Journot L."/>
            <person name="Haffray P."/>
            <person name="Bestin A."/>
            <person name="Morvezen R."/>
            <person name="Feron R."/>
            <person name="Wen M."/>
            <person name="Jouanno E."/>
            <person name="Herpin A."/>
            <person name="Schartl M."/>
            <person name="Postlethwait J."/>
            <person name="Schaerlinger B."/>
            <person name="Chardard D."/>
            <person name="Lecocq T."/>
            <person name="Poncet C."/>
            <person name="Jaffrelo L."/>
            <person name="Lampietro C."/>
            <person name="Guiguen Y."/>
        </authorList>
    </citation>
    <scope>NUCLEOTIDE SEQUENCE [LARGE SCALE GENOMIC DNA]</scope>
    <source>
        <tissue evidence="9">Blood</tissue>
    </source>
</reference>
<dbReference type="InterPro" id="IPR011029">
    <property type="entry name" value="DEATH-like_dom_sf"/>
</dbReference>
<dbReference type="AlphaFoldDB" id="A0A6A5DV03"/>
<dbReference type="Pfam" id="PF00619">
    <property type="entry name" value="CARD"/>
    <property type="match status" value="1"/>
</dbReference>
<evidence type="ECO:0000259" key="8">
    <source>
        <dbReference type="PROSITE" id="PS51830"/>
    </source>
</evidence>
<evidence type="ECO:0000256" key="4">
    <source>
        <dbReference type="ARBA" id="ARBA00022859"/>
    </source>
</evidence>
<protein>
    <recommendedName>
        <fullName evidence="11">CARD domain-containing protein</fullName>
    </recommendedName>
</protein>
<keyword evidence="4" id="KW-0391">Immunity</keyword>
<dbReference type="SUPFAM" id="SSF47986">
    <property type="entry name" value="DEATH domain"/>
    <property type="match status" value="1"/>
</dbReference>
<organism evidence="9 10">
    <name type="scientific">Perca fluviatilis</name>
    <name type="common">European perch</name>
    <dbReference type="NCBI Taxonomy" id="8168"/>
    <lineage>
        <taxon>Eukaryota</taxon>
        <taxon>Metazoa</taxon>
        <taxon>Chordata</taxon>
        <taxon>Craniata</taxon>
        <taxon>Vertebrata</taxon>
        <taxon>Euteleostomi</taxon>
        <taxon>Actinopterygii</taxon>
        <taxon>Neopterygii</taxon>
        <taxon>Teleostei</taxon>
        <taxon>Neoteleostei</taxon>
        <taxon>Acanthomorphata</taxon>
        <taxon>Eupercaria</taxon>
        <taxon>Perciformes</taxon>
        <taxon>Percoidei</taxon>
        <taxon>Percidae</taxon>
        <taxon>Percinae</taxon>
        <taxon>Perca</taxon>
    </lineage>
</organism>
<gene>
    <name evidence="9" type="ORF">PFLUV_G00186710</name>
</gene>
<name>A0A6A5DV03_PERFL</name>
<comment type="subcellular location">
    <subcellularLocation>
        <location evidence="1">Cytoplasm</location>
        <location evidence="1">Cytosol</location>
    </subcellularLocation>
</comment>
<evidence type="ECO:0000256" key="6">
    <source>
        <dbReference type="SAM" id="MobiDB-lite"/>
    </source>
</evidence>
<evidence type="ECO:0000259" key="7">
    <source>
        <dbReference type="PROSITE" id="PS50209"/>
    </source>
</evidence>
<dbReference type="Gene3D" id="1.10.533.10">
    <property type="entry name" value="Death Domain, Fas"/>
    <property type="match status" value="1"/>
</dbReference>
<dbReference type="PROSITE" id="PS50209">
    <property type="entry name" value="CARD"/>
    <property type="match status" value="1"/>
</dbReference>
<dbReference type="GO" id="GO:0006954">
    <property type="term" value="P:inflammatory response"/>
    <property type="evidence" value="ECO:0007669"/>
    <property type="project" value="UniProtKB-KW"/>
</dbReference>
<dbReference type="PANTHER" id="PTHR46985:SF2">
    <property type="entry name" value="APOPTOSIS-ASSOCIATED SPECK-LIKE PROTEIN CONTAINING A CARD"/>
    <property type="match status" value="1"/>
</dbReference>
<dbReference type="InterPro" id="IPR001315">
    <property type="entry name" value="CARD"/>
</dbReference>
<feature type="compositionally biased region" description="Polar residues" evidence="6">
    <location>
        <begin position="255"/>
        <end position="285"/>
    </location>
</feature>
<comment type="caution">
    <text evidence="9">The sequence shown here is derived from an EMBL/GenBank/DDBJ whole genome shotgun (WGS) entry which is preliminary data.</text>
</comment>